<feature type="non-terminal residue" evidence="1">
    <location>
        <position position="99"/>
    </location>
</feature>
<organism evidence="1">
    <name type="scientific">Tanacetum cinerariifolium</name>
    <name type="common">Dalmatian daisy</name>
    <name type="synonym">Chrysanthemum cinerariifolium</name>
    <dbReference type="NCBI Taxonomy" id="118510"/>
    <lineage>
        <taxon>Eukaryota</taxon>
        <taxon>Viridiplantae</taxon>
        <taxon>Streptophyta</taxon>
        <taxon>Embryophyta</taxon>
        <taxon>Tracheophyta</taxon>
        <taxon>Spermatophyta</taxon>
        <taxon>Magnoliopsida</taxon>
        <taxon>eudicotyledons</taxon>
        <taxon>Gunneridae</taxon>
        <taxon>Pentapetalae</taxon>
        <taxon>asterids</taxon>
        <taxon>campanulids</taxon>
        <taxon>Asterales</taxon>
        <taxon>Asteraceae</taxon>
        <taxon>Asteroideae</taxon>
        <taxon>Anthemideae</taxon>
        <taxon>Anthemidinae</taxon>
        <taxon>Tanacetum</taxon>
    </lineage>
</organism>
<evidence type="ECO:0000313" key="1">
    <source>
        <dbReference type="EMBL" id="GFC95655.1"/>
    </source>
</evidence>
<gene>
    <name evidence="1" type="ORF">Tci_867625</name>
</gene>
<feature type="non-terminal residue" evidence="1">
    <location>
        <position position="1"/>
    </location>
</feature>
<reference evidence="1" key="1">
    <citation type="journal article" date="2019" name="Sci. Rep.">
        <title>Draft genome of Tanacetum cinerariifolium, the natural source of mosquito coil.</title>
        <authorList>
            <person name="Yamashiro T."/>
            <person name="Shiraishi A."/>
            <person name="Satake H."/>
            <person name="Nakayama K."/>
        </authorList>
    </citation>
    <scope>NUCLEOTIDE SEQUENCE</scope>
</reference>
<proteinExistence type="predicted"/>
<name>A0A699SFQ8_TANCI</name>
<dbReference type="AlphaFoldDB" id="A0A699SFQ8"/>
<protein>
    <submittedName>
        <fullName evidence="1">Uncharacterized protein</fullName>
    </submittedName>
</protein>
<comment type="caution">
    <text evidence="1">The sequence shown here is derived from an EMBL/GenBank/DDBJ whole genome shotgun (WGS) entry which is preliminary data.</text>
</comment>
<accession>A0A699SFQ8</accession>
<sequence>ENSNGKGMLGSNRFTLLDSLVNEEELVTNTDQIEIMHEFLSKKNDANNMEINGWSEDMKRHYMDKKELFDAAKEIRKNKDVLDDNYGVENVVLKNEMHG</sequence>
<dbReference type="EMBL" id="BKCJ011155661">
    <property type="protein sequence ID" value="GFC95655.1"/>
    <property type="molecule type" value="Genomic_DNA"/>
</dbReference>